<name>A0A1J1HTF6_9DIPT</name>
<dbReference type="Proteomes" id="UP000183832">
    <property type="component" value="Unassembled WGS sequence"/>
</dbReference>
<evidence type="ECO:0000313" key="2">
    <source>
        <dbReference type="Proteomes" id="UP000183832"/>
    </source>
</evidence>
<dbReference type="AlphaFoldDB" id="A0A1J1HTF6"/>
<sequence length="59" mass="6836">MEIVKRSTMHGNKSVQYETVLLQANIHKEAVLDCFNIIQQFVLSPIIQWTKKTLNSSNF</sequence>
<accession>A0A1J1HTF6</accession>
<keyword evidence="2" id="KW-1185">Reference proteome</keyword>
<protein>
    <submittedName>
        <fullName evidence="1">CLUMA_CG005025, isoform A</fullName>
    </submittedName>
</protein>
<organism evidence="1 2">
    <name type="scientific">Clunio marinus</name>
    <dbReference type="NCBI Taxonomy" id="568069"/>
    <lineage>
        <taxon>Eukaryota</taxon>
        <taxon>Metazoa</taxon>
        <taxon>Ecdysozoa</taxon>
        <taxon>Arthropoda</taxon>
        <taxon>Hexapoda</taxon>
        <taxon>Insecta</taxon>
        <taxon>Pterygota</taxon>
        <taxon>Neoptera</taxon>
        <taxon>Endopterygota</taxon>
        <taxon>Diptera</taxon>
        <taxon>Nematocera</taxon>
        <taxon>Chironomoidea</taxon>
        <taxon>Chironomidae</taxon>
        <taxon>Clunio</taxon>
    </lineage>
</organism>
<dbReference type="EMBL" id="CVRI01000020">
    <property type="protein sequence ID" value="CRK91352.1"/>
    <property type="molecule type" value="Genomic_DNA"/>
</dbReference>
<gene>
    <name evidence="1" type="ORF">CLUMA_CG005025</name>
</gene>
<reference evidence="1 2" key="1">
    <citation type="submission" date="2015-04" db="EMBL/GenBank/DDBJ databases">
        <authorList>
            <person name="Syromyatnikov M.Y."/>
            <person name="Popov V.N."/>
        </authorList>
    </citation>
    <scope>NUCLEOTIDE SEQUENCE [LARGE SCALE GENOMIC DNA]</scope>
</reference>
<evidence type="ECO:0000313" key="1">
    <source>
        <dbReference type="EMBL" id="CRK91352.1"/>
    </source>
</evidence>
<proteinExistence type="predicted"/>